<evidence type="ECO:0000313" key="7">
    <source>
        <dbReference type="EMBL" id="SVA25102.1"/>
    </source>
</evidence>
<keyword evidence="3 5" id="KW-1133">Transmembrane helix</keyword>
<evidence type="ECO:0000256" key="4">
    <source>
        <dbReference type="ARBA" id="ARBA00023136"/>
    </source>
</evidence>
<dbReference type="InterPro" id="IPR037185">
    <property type="entry name" value="EmrE-like"/>
</dbReference>
<dbReference type="Pfam" id="PF00892">
    <property type="entry name" value="EamA"/>
    <property type="match status" value="1"/>
</dbReference>
<dbReference type="EMBL" id="UINC01006040">
    <property type="protein sequence ID" value="SVA25102.1"/>
    <property type="molecule type" value="Genomic_DNA"/>
</dbReference>
<dbReference type="GO" id="GO:0016020">
    <property type="term" value="C:membrane"/>
    <property type="evidence" value="ECO:0007669"/>
    <property type="project" value="UniProtKB-SubCell"/>
</dbReference>
<evidence type="ECO:0000256" key="3">
    <source>
        <dbReference type="ARBA" id="ARBA00022989"/>
    </source>
</evidence>
<feature type="transmembrane region" description="Helical" evidence="5">
    <location>
        <begin position="12"/>
        <end position="30"/>
    </location>
</feature>
<feature type="transmembrane region" description="Helical" evidence="5">
    <location>
        <begin position="69"/>
        <end position="90"/>
    </location>
</feature>
<gene>
    <name evidence="7" type="ORF">METZ01_LOCUS77956</name>
</gene>
<dbReference type="InterPro" id="IPR050638">
    <property type="entry name" value="AA-Vitamin_Transporters"/>
</dbReference>
<comment type="subcellular location">
    <subcellularLocation>
        <location evidence="1">Membrane</location>
        <topology evidence="1">Multi-pass membrane protein</topology>
    </subcellularLocation>
</comment>
<dbReference type="SUPFAM" id="SSF103481">
    <property type="entry name" value="Multidrug resistance efflux transporter EmrE"/>
    <property type="match status" value="1"/>
</dbReference>
<proteinExistence type="predicted"/>
<organism evidence="7">
    <name type="scientific">marine metagenome</name>
    <dbReference type="NCBI Taxonomy" id="408172"/>
    <lineage>
        <taxon>unclassified sequences</taxon>
        <taxon>metagenomes</taxon>
        <taxon>ecological metagenomes</taxon>
    </lineage>
</organism>
<dbReference type="PANTHER" id="PTHR32322:SF2">
    <property type="entry name" value="EAMA DOMAIN-CONTAINING PROTEIN"/>
    <property type="match status" value="1"/>
</dbReference>
<keyword evidence="4 5" id="KW-0472">Membrane</keyword>
<dbReference type="InterPro" id="IPR000620">
    <property type="entry name" value="EamA_dom"/>
</dbReference>
<dbReference type="AlphaFoldDB" id="A0A381UA46"/>
<dbReference type="PANTHER" id="PTHR32322">
    <property type="entry name" value="INNER MEMBRANE TRANSPORTER"/>
    <property type="match status" value="1"/>
</dbReference>
<protein>
    <recommendedName>
        <fullName evidence="6">EamA domain-containing protein</fullName>
    </recommendedName>
</protein>
<evidence type="ECO:0000259" key="6">
    <source>
        <dbReference type="Pfam" id="PF00892"/>
    </source>
</evidence>
<feature type="transmembrane region" description="Helical" evidence="5">
    <location>
        <begin position="36"/>
        <end position="57"/>
    </location>
</feature>
<evidence type="ECO:0000256" key="2">
    <source>
        <dbReference type="ARBA" id="ARBA00022692"/>
    </source>
</evidence>
<evidence type="ECO:0000256" key="1">
    <source>
        <dbReference type="ARBA" id="ARBA00004141"/>
    </source>
</evidence>
<name>A0A381UA46_9ZZZZ</name>
<sequence>MRPHVTPIDGLLLLMTIFWGSNFSIVKVAISEFPAFAFNTIRMAIAAILFLGLLRFYREPLPRRSDWPTLAGLAIVGHFFYQLCFIEGIVRTSVSNSSLIL</sequence>
<keyword evidence="2 5" id="KW-0812">Transmembrane</keyword>
<accession>A0A381UA46</accession>
<reference evidence="7" key="1">
    <citation type="submission" date="2018-05" db="EMBL/GenBank/DDBJ databases">
        <authorList>
            <person name="Lanie J.A."/>
            <person name="Ng W.-L."/>
            <person name="Kazmierczak K.M."/>
            <person name="Andrzejewski T.M."/>
            <person name="Davidsen T.M."/>
            <person name="Wayne K.J."/>
            <person name="Tettelin H."/>
            <person name="Glass J.I."/>
            <person name="Rusch D."/>
            <person name="Podicherti R."/>
            <person name="Tsui H.-C.T."/>
            <person name="Winkler M.E."/>
        </authorList>
    </citation>
    <scope>NUCLEOTIDE SEQUENCE</scope>
</reference>
<feature type="domain" description="EamA" evidence="6">
    <location>
        <begin position="10"/>
        <end position="100"/>
    </location>
</feature>
<evidence type="ECO:0000256" key="5">
    <source>
        <dbReference type="SAM" id="Phobius"/>
    </source>
</evidence>
<feature type="non-terminal residue" evidence="7">
    <location>
        <position position="101"/>
    </location>
</feature>